<evidence type="ECO:0000313" key="3">
    <source>
        <dbReference type="EMBL" id="GAA4826259.1"/>
    </source>
</evidence>
<organism evidence="4 5">
    <name type="scientific">Tomitella cavernea</name>
    <dbReference type="NCBI Taxonomy" id="1387982"/>
    <lineage>
        <taxon>Bacteria</taxon>
        <taxon>Bacillati</taxon>
        <taxon>Actinomycetota</taxon>
        <taxon>Actinomycetes</taxon>
        <taxon>Mycobacteriales</taxon>
        <taxon>Tomitella</taxon>
    </lineage>
</organism>
<gene>
    <name evidence="3" type="ORF">GCM10023353_39260</name>
    <name evidence="4" type="ORF">GCM10023353_39450</name>
</gene>
<evidence type="ECO:0000259" key="2">
    <source>
        <dbReference type="Pfam" id="PF03432"/>
    </source>
</evidence>
<reference evidence="4" key="1">
    <citation type="journal article" date="2014" name="Int. J. Syst. Evol. Microbiol.">
        <title>Complete genome of a new Firmicutes species belonging to the dominant human colonic microbiota ('Ruminococcus bicirculans') reveals two chromosomes and a selective capacity to utilize plant glucans.</title>
        <authorList>
            <consortium name="NISC Comparative Sequencing Program"/>
            <person name="Wegmann U."/>
            <person name="Louis P."/>
            <person name="Goesmann A."/>
            <person name="Henrissat B."/>
            <person name="Duncan S.H."/>
            <person name="Flint H.J."/>
        </authorList>
    </citation>
    <scope>NUCLEOTIDE SEQUENCE</scope>
    <source>
        <strain evidence="4">JCM 18542</strain>
    </source>
</reference>
<keyword evidence="5" id="KW-1185">Reference proteome</keyword>
<comment type="caution">
    <text evidence="4">The sequence shown here is derived from an EMBL/GenBank/DDBJ whole genome shotgun (WGS) entry which is preliminary data.</text>
</comment>
<dbReference type="RefSeq" id="WP_200175851.1">
    <property type="nucleotide sequence ID" value="NZ_BAABKQ010000003.1"/>
</dbReference>
<proteinExistence type="predicted"/>
<accession>A0ABP9D629</accession>
<dbReference type="InterPro" id="IPR005094">
    <property type="entry name" value="Endonuclease_MobA/VirD2"/>
</dbReference>
<name>A0ABP9D629_9ACTN</name>
<evidence type="ECO:0000256" key="1">
    <source>
        <dbReference type="SAM" id="MobiDB-lite"/>
    </source>
</evidence>
<protein>
    <recommendedName>
        <fullName evidence="2">MobA/VirD2-like nuclease domain-containing protein</fullName>
    </recommendedName>
</protein>
<feature type="region of interest" description="Disordered" evidence="1">
    <location>
        <begin position="507"/>
        <end position="545"/>
    </location>
</feature>
<reference evidence="5" key="2">
    <citation type="journal article" date="2019" name="Int. J. Syst. Evol. Microbiol.">
        <title>The Global Catalogue of Microorganisms (GCM) 10K type strain sequencing project: providing services to taxonomists for standard genome sequencing and annotation.</title>
        <authorList>
            <consortium name="The Broad Institute Genomics Platform"/>
            <consortium name="The Broad Institute Genome Sequencing Center for Infectious Disease"/>
            <person name="Wu L."/>
            <person name="Ma J."/>
        </authorList>
    </citation>
    <scope>NUCLEOTIDE SEQUENCE [LARGE SCALE GENOMIC DNA]</scope>
    <source>
        <strain evidence="5">JCM 18542</strain>
    </source>
</reference>
<evidence type="ECO:0000313" key="5">
    <source>
        <dbReference type="Proteomes" id="UP001500839"/>
    </source>
</evidence>
<dbReference type="EMBL" id="BAABKQ010000003">
    <property type="protein sequence ID" value="GAA4826345.1"/>
    <property type="molecule type" value="Genomic_DNA"/>
</dbReference>
<evidence type="ECO:0000313" key="4">
    <source>
        <dbReference type="EMBL" id="GAA4826345.1"/>
    </source>
</evidence>
<dbReference type="Pfam" id="PF03432">
    <property type="entry name" value="Relaxase"/>
    <property type="match status" value="1"/>
</dbReference>
<dbReference type="EMBL" id="BAABKQ010000003">
    <property type="protein sequence ID" value="GAA4826259.1"/>
    <property type="molecule type" value="Genomic_DNA"/>
</dbReference>
<feature type="domain" description="MobA/VirD2-like nuclease" evidence="2">
    <location>
        <begin position="76"/>
        <end position="189"/>
    </location>
</feature>
<reference evidence="4" key="3">
    <citation type="submission" date="2023-12" db="EMBL/GenBank/DDBJ databases">
        <authorList>
            <person name="Sun Q."/>
            <person name="Inoue M."/>
        </authorList>
    </citation>
    <scope>NUCLEOTIDE SEQUENCE</scope>
    <source>
        <strain evidence="4">JCM 18542</strain>
    </source>
</reference>
<dbReference type="Proteomes" id="UP001500839">
    <property type="component" value="Unassembled WGS sequence"/>
</dbReference>
<sequence length="545" mass="59429">MIGKALRGDRARGLMSYLVSEGRANEHTDPHVVAGDSETMLFFEGRELGRDDALDIGAIIDAPHARSGARVPAPVREFDESVQEYVTVGHKDQHVYHLILSAAPEDGTLTDGQWKAMATDVMDSLGFTAASGKAPAPWAAVNHGQGLSGQDHVHIVASLVREDGTKVGLYRDFQTISAACARMERQHGLEVVAGRDDKTRLGSYTRAESGKARREARELDRTELEQVVRQCAVASRGEDEFVRRVRRAGVLIAPRFAKGGEDTVVGYKVALRPPNKGMKAVWFGGGNLATDLRLPAVRGLLRAHSDEQSVAEWRAAARRAPVAYRGAETYAVQSEQITKLSAHAKRWSDYLESIDPANRAEWARAAAYTSGALHALADRMDDADMRALAARIGRSAVPPRDAAAATGRMPRLTVFAVIAAQSSRAITPAVAWAVLLGQLARTVEAFASANAAAGRAREAEGLRDQMRQTMTRVREAHPQAVMPEYAAELQERFDSVRAGLSKASFWETRPSKDNTRKPRAFGASHRARPVQNAPRQRRAEDRSRG</sequence>